<dbReference type="AlphaFoldDB" id="A0A7R9PAB5"/>
<accession>A0A7R9PAB5</accession>
<sequence>MRRSRFESQSELVYKQTLVLDQSLFSERLIATSLLDVDTSSPVMNRVLCSGSRDLYVLNATNRNHTNHILQTLSRARWFVLLVWVEPSSDNCSSVDLFADTSVPMLSVLLIAEEGDEEITVTEVYRVAKNLPVKRRHFATWSGRSGLKVESRNIWRTRSDLEGLDFKVGVSLSKDDMFQNPQQSGSIADMESFVFGQLAGSVLLSLQSQMKFNLQLIAIPQKNFKDRKLRKTNFMRDLLDGKLDTSSEAMLFTDDRIQVMDYTHPVETLGQVCYSGFHDRSSPDRDSNFDLLVLSSRAQHDKRISQLRHRGSFGIVIKHAQMRMIKWNEFILPFDRPLWLAIFVCLFVIGTHMTVLSYLNERTLGADRRNLSLQDSFFHSLGALICAQGQVVVPGNSMVRCLILTSHLTGAVLLAAYSAFLISFISAQKYNLPFTSLKGLYEDGSFSLGVLDQSGLYEIFAHDNNTLTKKLFNKYLDKENHEQPKTHIEAFGRVCTERYAYLSPLKMTKMKHPGCRLLFIPHTMTFYKAGFVFRKDSPYYKVINYQLTKIFNFGILDRHQKMFQRRRNWTLERKLTNVDLFNVLPVICVLACGILLSFIQRSWVQSPALPEFICEAAGLNRGQTQPHEDLDEEVAAPV</sequence>
<evidence type="ECO:0000256" key="7">
    <source>
        <dbReference type="ARBA" id="ARBA00023170"/>
    </source>
</evidence>
<evidence type="ECO:0000256" key="3">
    <source>
        <dbReference type="ARBA" id="ARBA00022475"/>
    </source>
</evidence>
<gene>
    <name evidence="11" type="ORF">TCMB3V08_LOCUS8550</name>
</gene>
<evidence type="ECO:0000256" key="9">
    <source>
        <dbReference type="SAM" id="Phobius"/>
    </source>
</evidence>
<keyword evidence="7" id="KW-0675">Receptor</keyword>
<keyword evidence="3" id="KW-1003">Cell membrane</keyword>
<dbReference type="EMBL" id="OE183761">
    <property type="protein sequence ID" value="CAD7575974.1"/>
    <property type="molecule type" value="Genomic_DNA"/>
</dbReference>
<keyword evidence="4 9" id="KW-0812">Transmembrane</keyword>
<dbReference type="GO" id="GO:0005886">
    <property type="term" value="C:plasma membrane"/>
    <property type="evidence" value="ECO:0007669"/>
    <property type="project" value="UniProtKB-SubCell"/>
</dbReference>
<evidence type="ECO:0000256" key="4">
    <source>
        <dbReference type="ARBA" id="ARBA00022692"/>
    </source>
</evidence>
<dbReference type="PANTHER" id="PTHR42643">
    <property type="entry name" value="IONOTROPIC RECEPTOR 20A-RELATED"/>
    <property type="match status" value="1"/>
</dbReference>
<feature type="transmembrane region" description="Helical" evidence="9">
    <location>
        <begin position="338"/>
        <end position="359"/>
    </location>
</feature>
<evidence type="ECO:0000256" key="6">
    <source>
        <dbReference type="ARBA" id="ARBA00023136"/>
    </source>
</evidence>
<reference evidence="11" key="1">
    <citation type="submission" date="2020-11" db="EMBL/GenBank/DDBJ databases">
        <authorList>
            <person name="Tran Van P."/>
        </authorList>
    </citation>
    <scope>NUCLEOTIDE SEQUENCE</scope>
</reference>
<keyword evidence="8" id="KW-0325">Glycoprotein</keyword>
<comment type="subcellular location">
    <subcellularLocation>
        <location evidence="1">Cell membrane</location>
        <topology evidence="1">Multi-pass membrane protein</topology>
    </subcellularLocation>
</comment>
<keyword evidence="6 9" id="KW-0472">Membrane</keyword>
<name>A0A7R9PAB5_TIMCA</name>
<comment type="similarity">
    <text evidence="2">Belongs to the glutamate-gated ion channel (TC 1.A.10.1) family.</text>
</comment>
<protein>
    <submittedName>
        <fullName evidence="11">(California timema) hypothetical protein</fullName>
    </submittedName>
</protein>
<dbReference type="GO" id="GO:0015276">
    <property type="term" value="F:ligand-gated monoatomic ion channel activity"/>
    <property type="evidence" value="ECO:0007669"/>
    <property type="project" value="InterPro"/>
</dbReference>
<dbReference type="Gene3D" id="1.10.287.70">
    <property type="match status" value="1"/>
</dbReference>
<evidence type="ECO:0000256" key="2">
    <source>
        <dbReference type="ARBA" id="ARBA00008685"/>
    </source>
</evidence>
<dbReference type="SUPFAM" id="SSF53850">
    <property type="entry name" value="Periplasmic binding protein-like II"/>
    <property type="match status" value="1"/>
</dbReference>
<evidence type="ECO:0000256" key="1">
    <source>
        <dbReference type="ARBA" id="ARBA00004651"/>
    </source>
</evidence>
<evidence type="ECO:0000256" key="8">
    <source>
        <dbReference type="ARBA" id="ARBA00023180"/>
    </source>
</evidence>
<dbReference type="PANTHER" id="PTHR42643:SF42">
    <property type="entry name" value="IONOTROPIC GLUTAMATE RECEPTOR L-GLUTAMATE AND GLYCINE-BINDING DOMAIN-CONTAINING PROTEIN"/>
    <property type="match status" value="1"/>
</dbReference>
<evidence type="ECO:0000259" key="10">
    <source>
        <dbReference type="Pfam" id="PF00060"/>
    </source>
</evidence>
<feature type="transmembrane region" description="Helical" evidence="9">
    <location>
        <begin position="408"/>
        <end position="427"/>
    </location>
</feature>
<dbReference type="GO" id="GO:0050906">
    <property type="term" value="P:detection of stimulus involved in sensory perception"/>
    <property type="evidence" value="ECO:0007669"/>
    <property type="project" value="UniProtKB-ARBA"/>
</dbReference>
<feature type="domain" description="Ionotropic glutamate receptor C-terminal" evidence="10">
    <location>
        <begin position="338"/>
        <end position="443"/>
    </location>
</feature>
<dbReference type="InterPro" id="IPR001320">
    <property type="entry name" value="Iontro_rcpt_C"/>
</dbReference>
<organism evidence="11">
    <name type="scientific">Timema californicum</name>
    <name type="common">California timema</name>
    <name type="synonym">Walking stick</name>
    <dbReference type="NCBI Taxonomy" id="61474"/>
    <lineage>
        <taxon>Eukaryota</taxon>
        <taxon>Metazoa</taxon>
        <taxon>Ecdysozoa</taxon>
        <taxon>Arthropoda</taxon>
        <taxon>Hexapoda</taxon>
        <taxon>Insecta</taxon>
        <taxon>Pterygota</taxon>
        <taxon>Neoptera</taxon>
        <taxon>Polyneoptera</taxon>
        <taxon>Phasmatodea</taxon>
        <taxon>Timematodea</taxon>
        <taxon>Timematoidea</taxon>
        <taxon>Timematidae</taxon>
        <taxon>Timema</taxon>
    </lineage>
</organism>
<dbReference type="InterPro" id="IPR052192">
    <property type="entry name" value="Insect_Ionotropic_Sensory_Rcpt"/>
</dbReference>
<evidence type="ECO:0000256" key="5">
    <source>
        <dbReference type="ARBA" id="ARBA00022989"/>
    </source>
</evidence>
<proteinExistence type="inferred from homology"/>
<dbReference type="Pfam" id="PF00060">
    <property type="entry name" value="Lig_chan"/>
    <property type="match status" value="1"/>
</dbReference>
<keyword evidence="5 9" id="KW-1133">Transmembrane helix</keyword>
<feature type="transmembrane region" description="Helical" evidence="9">
    <location>
        <begin position="580"/>
        <end position="599"/>
    </location>
</feature>
<evidence type="ECO:0000313" key="11">
    <source>
        <dbReference type="EMBL" id="CAD7575974.1"/>
    </source>
</evidence>